<dbReference type="EMBL" id="WPCR01000002">
    <property type="protein sequence ID" value="NHM13559.1"/>
    <property type="molecule type" value="Genomic_DNA"/>
</dbReference>
<gene>
    <name evidence="1" type="ORF">GMI68_02025</name>
</gene>
<organism evidence="1 2">
    <name type="scientific">Xiamenia xianingshaonis</name>
    <dbReference type="NCBI Taxonomy" id="2682776"/>
    <lineage>
        <taxon>Bacteria</taxon>
        <taxon>Bacillati</taxon>
        <taxon>Actinomycetota</taxon>
        <taxon>Coriobacteriia</taxon>
        <taxon>Eggerthellales</taxon>
        <taxon>Eggerthellaceae</taxon>
        <taxon>Xiamenia</taxon>
    </lineage>
</organism>
<comment type="caution">
    <text evidence="1">The sequence shown here is derived from an EMBL/GenBank/DDBJ whole genome shotgun (WGS) entry which is preliminary data.</text>
</comment>
<dbReference type="Proteomes" id="UP000636394">
    <property type="component" value="Unassembled WGS sequence"/>
</dbReference>
<dbReference type="InterPro" id="IPR024269">
    <property type="entry name" value="DUF3791"/>
</dbReference>
<keyword evidence="2" id="KW-1185">Reference proteome</keyword>
<evidence type="ECO:0000313" key="1">
    <source>
        <dbReference type="EMBL" id="NHM13559.1"/>
    </source>
</evidence>
<accession>A0ABX0IHY2</accession>
<proteinExistence type="predicted"/>
<evidence type="ECO:0000313" key="2">
    <source>
        <dbReference type="Proteomes" id="UP000636394"/>
    </source>
</evidence>
<name>A0ABX0IHY2_9ACTN</name>
<sequence>MSGNRATTFYYIFVCDLGRTSDMPRGACQSTRPLTPHQKCFTTLPLPFATIGASRFCTRREGWPMLLEQNERDAHLIGVVAAEEYARRHDMTTAQTVDLFFREGVFDRLRSQYDVLHTLDLGEGAQFAADYLESARHG</sequence>
<dbReference type="Pfam" id="PF12668">
    <property type="entry name" value="DUF3791"/>
    <property type="match status" value="1"/>
</dbReference>
<reference evidence="1 2" key="1">
    <citation type="submission" date="2019-11" db="EMBL/GenBank/DDBJ databases">
        <title>Eggerthellaceae novel genus isolated from the rectal contents of marmort.</title>
        <authorList>
            <person name="Zhang G."/>
        </authorList>
    </citation>
    <scope>NUCLEOTIDE SEQUENCE [LARGE SCALE GENOMIC DNA]</scope>
    <source>
        <strain evidence="2">zg-886</strain>
    </source>
</reference>
<protein>
    <submittedName>
        <fullName evidence="1">DUF3791 domain-containing protein</fullName>
    </submittedName>
</protein>